<gene>
    <name evidence="11" type="primary">atpB</name>
    <name evidence="13" type="ordered locus">Svir_29610</name>
</gene>
<keyword evidence="6 11" id="KW-0375">Hydrogen ion transport</keyword>
<protein>
    <recommendedName>
        <fullName evidence="11 12">ATP synthase subunit a</fullName>
    </recommendedName>
    <alternativeName>
        <fullName evidence="11">ATP synthase F0 sector subunit a</fullName>
    </alternativeName>
    <alternativeName>
        <fullName evidence="11">F-ATPase subunit 6</fullName>
    </alternativeName>
</protein>
<dbReference type="NCBIfam" id="TIGR01131">
    <property type="entry name" value="ATP_synt_6_or_A"/>
    <property type="match status" value="1"/>
</dbReference>
<evidence type="ECO:0000256" key="6">
    <source>
        <dbReference type="ARBA" id="ARBA00022781"/>
    </source>
</evidence>
<comment type="similarity">
    <text evidence="2 11 12">Belongs to the ATPase A chain family.</text>
</comment>
<keyword evidence="9 11" id="KW-0472">Membrane</keyword>
<evidence type="ECO:0000256" key="7">
    <source>
        <dbReference type="ARBA" id="ARBA00022989"/>
    </source>
</evidence>
<keyword evidence="10 11" id="KW-0066">ATP synthesis</keyword>
<evidence type="ECO:0000256" key="11">
    <source>
        <dbReference type="HAMAP-Rule" id="MF_01393"/>
    </source>
</evidence>
<dbReference type="InterPro" id="IPR000568">
    <property type="entry name" value="ATP_synth_F0_asu"/>
</dbReference>
<evidence type="ECO:0000256" key="2">
    <source>
        <dbReference type="ARBA" id="ARBA00006810"/>
    </source>
</evidence>
<evidence type="ECO:0000256" key="8">
    <source>
        <dbReference type="ARBA" id="ARBA00023065"/>
    </source>
</evidence>
<dbReference type="InterPro" id="IPR035908">
    <property type="entry name" value="F0_ATP_A_sf"/>
</dbReference>
<dbReference type="eggNOG" id="COG0356">
    <property type="taxonomic scope" value="Bacteria"/>
</dbReference>
<comment type="subcellular location">
    <subcellularLocation>
        <location evidence="11">Cell inner membrane</location>
        <topology evidence="11">Multi-pass membrane protein</topology>
    </subcellularLocation>
    <subcellularLocation>
        <location evidence="12">Cell membrane</location>
        <topology evidence="12">Multi-pass membrane protein</topology>
    </subcellularLocation>
    <subcellularLocation>
        <location evidence="1">Membrane</location>
        <topology evidence="1">Multi-pass membrane protein</topology>
    </subcellularLocation>
</comment>
<keyword evidence="3 11" id="KW-0813">Transport</keyword>
<evidence type="ECO:0000313" key="13">
    <source>
        <dbReference type="EMBL" id="ACU97939.1"/>
    </source>
</evidence>
<feature type="transmembrane region" description="Helical" evidence="11">
    <location>
        <begin position="233"/>
        <end position="259"/>
    </location>
</feature>
<keyword evidence="7 11" id="KW-1133">Transmembrane helix</keyword>
<dbReference type="Gene3D" id="1.20.120.220">
    <property type="entry name" value="ATP synthase, F0 complex, subunit A"/>
    <property type="match status" value="1"/>
</dbReference>
<dbReference type="KEGG" id="svi:Svir_29610"/>
<feature type="transmembrane region" description="Helical" evidence="11">
    <location>
        <begin position="98"/>
        <end position="120"/>
    </location>
</feature>
<evidence type="ECO:0000256" key="4">
    <source>
        <dbReference type="ARBA" id="ARBA00022547"/>
    </source>
</evidence>
<dbReference type="GO" id="GO:0005886">
    <property type="term" value="C:plasma membrane"/>
    <property type="evidence" value="ECO:0007669"/>
    <property type="project" value="UniProtKB-SubCell"/>
</dbReference>
<feature type="transmembrane region" description="Helical" evidence="11">
    <location>
        <begin position="198"/>
        <end position="221"/>
    </location>
</feature>
<dbReference type="SUPFAM" id="SSF81336">
    <property type="entry name" value="F1F0 ATP synthase subunit A"/>
    <property type="match status" value="1"/>
</dbReference>
<keyword evidence="11" id="KW-0997">Cell inner membrane</keyword>
<dbReference type="CDD" id="cd00310">
    <property type="entry name" value="ATP-synt_Fo_a_6"/>
    <property type="match status" value="1"/>
</dbReference>
<dbReference type="InterPro" id="IPR045083">
    <property type="entry name" value="ATP_synth_F0_asu_bact/mt"/>
</dbReference>
<evidence type="ECO:0000256" key="12">
    <source>
        <dbReference type="RuleBase" id="RU000483"/>
    </source>
</evidence>
<keyword evidence="5 11" id="KW-0812">Transmembrane</keyword>
<evidence type="ECO:0000313" key="14">
    <source>
        <dbReference type="Proteomes" id="UP000000841"/>
    </source>
</evidence>
<name>C7MX22_SACVD</name>
<dbReference type="AlphaFoldDB" id="C7MX22"/>
<keyword evidence="4 11" id="KW-0138">CF(0)</keyword>
<dbReference type="PRINTS" id="PR00123">
    <property type="entry name" value="ATPASEA"/>
</dbReference>
<evidence type="ECO:0000256" key="1">
    <source>
        <dbReference type="ARBA" id="ARBA00004141"/>
    </source>
</evidence>
<organism evidence="13 14">
    <name type="scientific">Saccharomonospora viridis (strain ATCC 15386 / DSM 43017 / JCM 3036 / CCUG 5913 / NBRC 12207 / NCIMB 9602 / P101)</name>
    <name type="common">Thermoactinomyces viridis</name>
    <dbReference type="NCBI Taxonomy" id="471857"/>
    <lineage>
        <taxon>Bacteria</taxon>
        <taxon>Bacillati</taxon>
        <taxon>Actinomycetota</taxon>
        <taxon>Actinomycetes</taxon>
        <taxon>Pseudonocardiales</taxon>
        <taxon>Pseudonocardiaceae</taxon>
        <taxon>Saccharomonospora</taxon>
    </lineage>
</organism>
<evidence type="ECO:0000256" key="3">
    <source>
        <dbReference type="ARBA" id="ARBA00022448"/>
    </source>
</evidence>
<feature type="transmembrane region" description="Helical" evidence="11">
    <location>
        <begin position="45"/>
        <end position="62"/>
    </location>
</feature>
<feature type="transmembrane region" description="Helical" evidence="11">
    <location>
        <begin position="132"/>
        <end position="152"/>
    </location>
</feature>
<sequence>MNAGRENSEGAQLGALVLAAGDEFVPPTAEAFNLPPIFGWVTKPMLLAVLSVIIIVAFFLLTTRKMSIVPGKAQFLAESLYNFGRNNIAREQIGTADFLRFVPLILSLFTFILVNNLFGLVPFLQFPTMSHIGFPLALSVLVVYPVYHYAGFRKHGFAGYLRNQLVPPGAPKFVYILLTPIEFFTKFVMNPITLAIRVFAAMFAGHLLIMLFGISAEFLLLHGEGLLKAISAFSFAGALAITFIEALIMVIQAFIFALLSANYIGAALAEEH</sequence>
<keyword evidence="8 11" id="KW-0406">Ion transport</keyword>
<dbReference type="STRING" id="471857.Svir_29610"/>
<keyword evidence="11" id="KW-1003">Cell membrane</keyword>
<dbReference type="HOGENOM" id="CLU_041018_0_1_11"/>
<dbReference type="GO" id="GO:0045259">
    <property type="term" value="C:proton-transporting ATP synthase complex"/>
    <property type="evidence" value="ECO:0007669"/>
    <property type="project" value="UniProtKB-KW"/>
</dbReference>
<evidence type="ECO:0000256" key="9">
    <source>
        <dbReference type="ARBA" id="ARBA00023136"/>
    </source>
</evidence>
<accession>C7MX22</accession>
<dbReference type="PANTHER" id="PTHR11410:SF0">
    <property type="entry name" value="ATP SYNTHASE SUBUNIT A"/>
    <property type="match status" value="1"/>
</dbReference>
<dbReference type="Pfam" id="PF00119">
    <property type="entry name" value="ATP-synt_A"/>
    <property type="match status" value="1"/>
</dbReference>
<dbReference type="GO" id="GO:0046933">
    <property type="term" value="F:proton-transporting ATP synthase activity, rotational mechanism"/>
    <property type="evidence" value="ECO:0007669"/>
    <property type="project" value="UniProtKB-UniRule"/>
</dbReference>
<comment type="function">
    <text evidence="11 12">Key component of the proton channel; it plays a direct role in the translocation of protons across the membrane.</text>
</comment>
<dbReference type="PANTHER" id="PTHR11410">
    <property type="entry name" value="ATP SYNTHASE SUBUNIT A"/>
    <property type="match status" value="1"/>
</dbReference>
<dbReference type="HAMAP" id="MF_01393">
    <property type="entry name" value="ATP_synth_a_bact"/>
    <property type="match status" value="1"/>
</dbReference>
<evidence type="ECO:0000256" key="5">
    <source>
        <dbReference type="ARBA" id="ARBA00022692"/>
    </source>
</evidence>
<proteinExistence type="inferred from homology"/>
<dbReference type="Proteomes" id="UP000000841">
    <property type="component" value="Chromosome"/>
</dbReference>
<dbReference type="EMBL" id="CP001683">
    <property type="protein sequence ID" value="ACU97939.1"/>
    <property type="molecule type" value="Genomic_DNA"/>
</dbReference>
<keyword evidence="14" id="KW-1185">Reference proteome</keyword>
<evidence type="ECO:0000256" key="10">
    <source>
        <dbReference type="ARBA" id="ARBA00023310"/>
    </source>
</evidence>
<comment type="subunit">
    <text evidence="11">F-type ATPases have 2 components, CF(1) - the catalytic core - and CF(0) - the membrane proton channel. CF(1) has five subunits: alpha(3), beta(3), gamma(1), delta(1), epsilon(1). CF(0) has three main subunits: a(1), b(2) and c(9-12). The alpha and beta chains form an alternating ring which encloses part of the gamma chain. CF(1) is attached to CF(0) by a central stalk formed by the gamma and epsilon chains, while a peripheral stalk is formed by the delta and b chains.</text>
</comment>
<reference evidence="13 14" key="1">
    <citation type="journal article" date="2009" name="Stand. Genomic Sci.">
        <title>Complete genome sequence of Saccharomonospora viridis type strain (P101).</title>
        <authorList>
            <person name="Pati A."/>
            <person name="Sikorski J."/>
            <person name="Nolan M."/>
            <person name="Lapidus A."/>
            <person name="Copeland A."/>
            <person name="Glavina Del Rio T."/>
            <person name="Lucas S."/>
            <person name="Chen F."/>
            <person name="Tice H."/>
            <person name="Pitluck S."/>
            <person name="Cheng J.F."/>
            <person name="Chertkov O."/>
            <person name="Brettin T."/>
            <person name="Han C."/>
            <person name="Detter J.C."/>
            <person name="Kuske C."/>
            <person name="Bruce D."/>
            <person name="Goodwin L."/>
            <person name="Chain P."/>
            <person name="D'haeseleer P."/>
            <person name="Chen A."/>
            <person name="Palaniappan K."/>
            <person name="Ivanova N."/>
            <person name="Mavromatis K."/>
            <person name="Mikhailova N."/>
            <person name="Rohde M."/>
            <person name="Tindall B.J."/>
            <person name="Goker M."/>
            <person name="Bristow J."/>
            <person name="Eisen J.A."/>
            <person name="Markowitz V."/>
            <person name="Hugenholtz P."/>
            <person name="Kyrpides N.C."/>
            <person name="Klenk H.P."/>
        </authorList>
    </citation>
    <scope>NUCLEOTIDE SEQUENCE [LARGE SCALE GENOMIC DNA]</scope>
    <source>
        <strain evidence="14">ATCC 15386 / DSM 43017 / JCM 3036 / NBRC 12207 / P101</strain>
    </source>
</reference>